<evidence type="ECO:0000313" key="3">
    <source>
        <dbReference type="EMBL" id="KAA1093981.1"/>
    </source>
</evidence>
<evidence type="ECO:0000313" key="4">
    <source>
        <dbReference type="Proteomes" id="UP000324748"/>
    </source>
</evidence>
<proteinExistence type="predicted"/>
<keyword evidence="4" id="KW-1185">Reference proteome</keyword>
<sequence>MKFILSTFLLMVFQMHVLATPAPHDELPVGLEDADTRAQASISKRNYTPPGLRCCTGCPIC</sequence>
<protein>
    <submittedName>
        <fullName evidence="2">Uncharacterized protein</fullName>
    </submittedName>
</protein>
<feature type="chain" id="PRO_5033473738" evidence="1">
    <location>
        <begin position="20"/>
        <end position="61"/>
    </location>
</feature>
<gene>
    <name evidence="3" type="ORF">PGT21_005355</name>
    <name evidence="2" type="ORF">PGTUg99_035706</name>
</gene>
<keyword evidence="1" id="KW-0732">Signal</keyword>
<dbReference type="EMBL" id="VDEP01000438">
    <property type="protein sequence ID" value="KAA1083536.1"/>
    <property type="molecule type" value="Genomic_DNA"/>
</dbReference>
<dbReference type="Proteomes" id="UP000324748">
    <property type="component" value="Unassembled WGS sequence"/>
</dbReference>
<dbReference type="AlphaFoldDB" id="A0A5B0N4K3"/>
<accession>A0A5B0N4K3</accession>
<feature type="signal peptide" evidence="1">
    <location>
        <begin position="1"/>
        <end position="19"/>
    </location>
</feature>
<evidence type="ECO:0000313" key="2">
    <source>
        <dbReference type="EMBL" id="KAA1083536.1"/>
    </source>
</evidence>
<reference evidence="4 5" key="1">
    <citation type="submission" date="2019-05" db="EMBL/GenBank/DDBJ databases">
        <title>Emergence of the Ug99 lineage of the wheat stem rust pathogen through somatic hybridization.</title>
        <authorList>
            <person name="Li F."/>
            <person name="Upadhyaya N.M."/>
            <person name="Sperschneider J."/>
            <person name="Matny O."/>
            <person name="Nguyen-Phuc H."/>
            <person name="Mago R."/>
            <person name="Raley C."/>
            <person name="Miller M.E."/>
            <person name="Silverstein K.A.T."/>
            <person name="Henningsen E."/>
            <person name="Hirsch C.D."/>
            <person name="Visser B."/>
            <person name="Pretorius Z.A."/>
            <person name="Steffenson B.J."/>
            <person name="Schwessinger B."/>
            <person name="Dodds P.N."/>
            <person name="Figueroa M."/>
        </authorList>
    </citation>
    <scope>NUCLEOTIDE SEQUENCE [LARGE SCALE GENOMIC DNA]</scope>
    <source>
        <strain evidence="3">21-0</strain>
        <strain evidence="2 5">Ug99</strain>
    </source>
</reference>
<dbReference type="EMBL" id="VSWC01000079">
    <property type="protein sequence ID" value="KAA1093981.1"/>
    <property type="molecule type" value="Genomic_DNA"/>
</dbReference>
<name>A0A5B0N4K3_PUCGR</name>
<dbReference type="Proteomes" id="UP000325313">
    <property type="component" value="Unassembled WGS sequence"/>
</dbReference>
<organism evidence="2 5">
    <name type="scientific">Puccinia graminis f. sp. tritici</name>
    <dbReference type="NCBI Taxonomy" id="56615"/>
    <lineage>
        <taxon>Eukaryota</taxon>
        <taxon>Fungi</taxon>
        <taxon>Dikarya</taxon>
        <taxon>Basidiomycota</taxon>
        <taxon>Pucciniomycotina</taxon>
        <taxon>Pucciniomycetes</taxon>
        <taxon>Pucciniales</taxon>
        <taxon>Pucciniaceae</taxon>
        <taxon>Puccinia</taxon>
    </lineage>
</organism>
<comment type="caution">
    <text evidence="2">The sequence shown here is derived from an EMBL/GenBank/DDBJ whole genome shotgun (WGS) entry which is preliminary data.</text>
</comment>
<evidence type="ECO:0000313" key="5">
    <source>
        <dbReference type="Proteomes" id="UP000325313"/>
    </source>
</evidence>
<evidence type="ECO:0000256" key="1">
    <source>
        <dbReference type="SAM" id="SignalP"/>
    </source>
</evidence>